<sequence>MNAAKVDNQCQTAARIVTDLCRKKTLPKLDLDTCKEFLLFSPDLSVPEPEQPNDLLFPAYYKQCPDLDNLPAYEFQVGFATC</sequence>
<name>A0ACB8F5L0_9SAUR</name>
<dbReference type="EMBL" id="CM037618">
    <property type="protein sequence ID" value="KAH8000417.1"/>
    <property type="molecule type" value="Genomic_DNA"/>
</dbReference>
<evidence type="ECO:0000313" key="2">
    <source>
        <dbReference type="Proteomes" id="UP000827872"/>
    </source>
</evidence>
<accession>A0ACB8F5L0</accession>
<organism evidence="1 2">
    <name type="scientific">Sphaerodactylus townsendi</name>
    <dbReference type="NCBI Taxonomy" id="933632"/>
    <lineage>
        <taxon>Eukaryota</taxon>
        <taxon>Metazoa</taxon>
        <taxon>Chordata</taxon>
        <taxon>Craniata</taxon>
        <taxon>Vertebrata</taxon>
        <taxon>Euteleostomi</taxon>
        <taxon>Lepidosauria</taxon>
        <taxon>Squamata</taxon>
        <taxon>Bifurcata</taxon>
        <taxon>Gekkota</taxon>
        <taxon>Sphaerodactylidae</taxon>
        <taxon>Sphaerodactylus</taxon>
    </lineage>
</organism>
<gene>
    <name evidence="1" type="ORF">K3G42_025294</name>
</gene>
<keyword evidence="2" id="KW-1185">Reference proteome</keyword>
<reference evidence="1" key="1">
    <citation type="submission" date="2021-08" db="EMBL/GenBank/DDBJ databases">
        <title>The first chromosome-level gecko genome reveals the dynamic sex chromosomes of Neotropical dwarf geckos (Sphaerodactylidae: Sphaerodactylus).</title>
        <authorList>
            <person name="Pinto B.J."/>
            <person name="Keating S.E."/>
            <person name="Gamble T."/>
        </authorList>
    </citation>
    <scope>NUCLEOTIDE SEQUENCE</scope>
    <source>
        <strain evidence="1">TG3544</strain>
    </source>
</reference>
<proteinExistence type="predicted"/>
<evidence type="ECO:0000313" key="1">
    <source>
        <dbReference type="EMBL" id="KAH8000417.1"/>
    </source>
</evidence>
<comment type="caution">
    <text evidence="1">The sequence shown here is derived from an EMBL/GenBank/DDBJ whole genome shotgun (WGS) entry which is preliminary data.</text>
</comment>
<protein>
    <submittedName>
        <fullName evidence="1">Uncharacterized protein</fullName>
    </submittedName>
</protein>
<dbReference type="Proteomes" id="UP000827872">
    <property type="component" value="Linkage Group LG05"/>
</dbReference>